<organism evidence="2 3">
    <name type="scientific">Moniliophthora roreri</name>
    <name type="common">Frosty pod rot fungus</name>
    <name type="synonym">Monilia roreri</name>
    <dbReference type="NCBI Taxonomy" id="221103"/>
    <lineage>
        <taxon>Eukaryota</taxon>
        <taxon>Fungi</taxon>
        <taxon>Dikarya</taxon>
        <taxon>Basidiomycota</taxon>
        <taxon>Agaricomycotina</taxon>
        <taxon>Agaricomycetes</taxon>
        <taxon>Agaricomycetidae</taxon>
        <taxon>Agaricales</taxon>
        <taxon>Marasmiineae</taxon>
        <taxon>Marasmiaceae</taxon>
        <taxon>Moniliophthora</taxon>
    </lineage>
</organism>
<name>A0A0W0FSY0_MONRR</name>
<keyword evidence="1" id="KW-1133">Transmembrane helix</keyword>
<accession>A0A0W0FSY0</accession>
<gene>
    <name evidence="2" type="ORF">WG66_7984</name>
</gene>
<feature type="transmembrane region" description="Helical" evidence="1">
    <location>
        <begin position="61"/>
        <end position="85"/>
    </location>
</feature>
<feature type="transmembrane region" description="Helical" evidence="1">
    <location>
        <begin position="236"/>
        <end position="257"/>
    </location>
</feature>
<proteinExistence type="predicted"/>
<feature type="transmembrane region" description="Helical" evidence="1">
    <location>
        <begin position="193"/>
        <end position="216"/>
    </location>
</feature>
<dbReference type="AlphaFoldDB" id="A0A0W0FSY0"/>
<evidence type="ECO:0000313" key="2">
    <source>
        <dbReference type="EMBL" id="KTB39449.1"/>
    </source>
</evidence>
<evidence type="ECO:0008006" key="4">
    <source>
        <dbReference type="Google" id="ProtNLM"/>
    </source>
</evidence>
<evidence type="ECO:0000256" key="1">
    <source>
        <dbReference type="SAM" id="Phobius"/>
    </source>
</evidence>
<feature type="transmembrane region" description="Helical" evidence="1">
    <location>
        <begin position="153"/>
        <end position="173"/>
    </location>
</feature>
<evidence type="ECO:0000313" key="3">
    <source>
        <dbReference type="Proteomes" id="UP000054988"/>
    </source>
</evidence>
<protein>
    <recommendedName>
        <fullName evidence="4">Integral membrane protein</fullName>
    </recommendedName>
</protein>
<feature type="transmembrane region" description="Helical" evidence="1">
    <location>
        <begin position="269"/>
        <end position="286"/>
    </location>
</feature>
<keyword evidence="1" id="KW-0812">Transmembrane</keyword>
<comment type="caution">
    <text evidence="2">The sequence shown here is derived from an EMBL/GenBank/DDBJ whole genome shotgun (WGS) entry which is preliminary data.</text>
</comment>
<sequence length="354" mass="38809">MSSTTPEELAPYLSIKETIVYPIVTLSAMYFVYGLYVLIFGTYVYITGKCQQGNGSHNSRLYLSLTITLFTLSTILVMVYTRFYIVDSIVRFNAVKTQDYDQLVNFLTYDVGKTASTFLEYLLPVLLNITADIMLIHRCYLIWGSKKRVGLPLIVASVLTNALGIISGIITTISTTNIESYPMLLQVGGSIGFAYAVSSVVINSMLTLLTAGRVWWIHRTVRAHDIHTSDALVSSVSRIILETGALYPIFAVVNLIVDNTLGLATPIDLYSITTLIAGIAPTLIMVRGKLGKNVESLQDHVSDICFTSQPGPRDRTQTQVLSIGDLSVAAVEFEGTRVPVRQMTNGAGKDTILV</sequence>
<dbReference type="EMBL" id="LATX01001675">
    <property type="protein sequence ID" value="KTB39449.1"/>
    <property type="molecule type" value="Genomic_DNA"/>
</dbReference>
<feature type="transmembrane region" description="Helical" evidence="1">
    <location>
        <begin position="20"/>
        <end position="40"/>
    </location>
</feature>
<dbReference type="Proteomes" id="UP000054988">
    <property type="component" value="Unassembled WGS sequence"/>
</dbReference>
<keyword evidence="1" id="KW-0472">Membrane</keyword>
<feature type="transmembrane region" description="Helical" evidence="1">
    <location>
        <begin position="121"/>
        <end position="141"/>
    </location>
</feature>
<reference evidence="2 3" key="1">
    <citation type="submission" date="2015-12" db="EMBL/GenBank/DDBJ databases">
        <title>Draft genome sequence of Moniliophthora roreri, the causal agent of frosty pod rot of cacao.</title>
        <authorList>
            <person name="Aime M.C."/>
            <person name="Diaz-Valderrama J.R."/>
            <person name="Kijpornyongpan T."/>
            <person name="Phillips-Mora W."/>
        </authorList>
    </citation>
    <scope>NUCLEOTIDE SEQUENCE [LARGE SCALE GENOMIC DNA]</scope>
    <source>
        <strain evidence="2 3">MCA 2952</strain>
    </source>
</reference>